<feature type="transmembrane region" description="Helical" evidence="1">
    <location>
        <begin position="42"/>
        <end position="64"/>
    </location>
</feature>
<accession>A0ABC9DTM6</accession>
<keyword evidence="3" id="KW-1185">Reference proteome</keyword>
<evidence type="ECO:0000313" key="3">
    <source>
        <dbReference type="Proteomes" id="UP001497457"/>
    </source>
</evidence>
<reference evidence="2 3" key="2">
    <citation type="submission" date="2024-10" db="EMBL/GenBank/DDBJ databases">
        <authorList>
            <person name="Ryan C."/>
        </authorList>
    </citation>
    <scope>NUCLEOTIDE SEQUENCE [LARGE SCALE GENOMIC DNA]</scope>
</reference>
<dbReference type="Proteomes" id="UP001497457">
    <property type="component" value="Chromosome 35b"/>
</dbReference>
<proteinExistence type="predicted"/>
<evidence type="ECO:0000313" key="2">
    <source>
        <dbReference type="EMBL" id="CAL5045405.1"/>
    </source>
</evidence>
<dbReference type="EMBL" id="OZ075145">
    <property type="protein sequence ID" value="CAL5045405.1"/>
    <property type="molecule type" value="Genomic_DNA"/>
</dbReference>
<reference evidence="3" key="1">
    <citation type="submission" date="2024-06" db="EMBL/GenBank/DDBJ databases">
        <authorList>
            <person name="Ryan C."/>
        </authorList>
    </citation>
    <scope>NUCLEOTIDE SEQUENCE [LARGE SCALE GENOMIC DNA]</scope>
</reference>
<evidence type="ECO:0000256" key="1">
    <source>
        <dbReference type="SAM" id="Phobius"/>
    </source>
</evidence>
<name>A0ABC9DTM6_9POAL</name>
<keyword evidence="1" id="KW-1133">Transmembrane helix</keyword>
<dbReference type="PANTHER" id="PTHR36480:SF3">
    <property type="entry name" value="OS06G0118900 PROTEIN"/>
    <property type="match status" value="1"/>
</dbReference>
<sequence length="212" mass="22611">MRETYILAENIVLVDSFYSRPVHEAHMAAVAAGRRRPEAKHYILLALAATLAAAAVVTVVFVVLSPARVGFTVTSATSHRSGDGGLLLSLTIAASNPSRRAAVRYQSLFVDVSNNTGPTWTNWVRASVKTAMPLVQPERNVTAIHATVDLVGGPWAEEFTGKKTSHGFGVIVTTMARFKVGVSLTRLYDIKVSCGPVDFFAKHGGTANCTAA</sequence>
<organism evidence="2 3">
    <name type="scientific">Urochloa decumbens</name>
    <dbReference type="NCBI Taxonomy" id="240449"/>
    <lineage>
        <taxon>Eukaryota</taxon>
        <taxon>Viridiplantae</taxon>
        <taxon>Streptophyta</taxon>
        <taxon>Embryophyta</taxon>
        <taxon>Tracheophyta</taxon>
        <taxon>Spermatophyta</taxon>
        <taxon>Magnoliopsida</taxon>
        <taxon>Liliopsida</taxon>
        <taxon>Poales</taxon>
        <taxon>Poaceae</taxon>
        <taxon>PACMAD clade</taxon>
        <taxon>Panicoideae</taxon>
        <taxon>Panicodae</taxon>
        <taxon>Paniceae</taxon>
        <taxon>Melinidinae</taxon>
        <taxon>Urochloa</taxon>
    </lineage>
</organism>
<dbReference type="PANTHER" id="PTHR36480">
    <property type="entry name" value="OS06G0118900 PROTEIN-RELATED"/>
    <property type="match status" value="1"/>
</dbReference>
<protein>
    <recommendedName>
        <fullName evidence="4">Late embryogenesis abundant protein LEA-2 subgroup domain-containing protein</fullName>
    </recommendedName>
</protein>
<evidence type="ECO:0008006" key="4">
    <source>
        <dbReference type="Google" id="ProtNLM"/>
    </source>
</evidence>
<dbReference type="AlphaFoldDB" id="A0ABC9DTM6"/>
<keyword evidence="1" id="KW-0472">Membrane</keyword>
<keyword evidence="1" id="KW-0812">Transmembrane</keyword>
<gene>
    <name evidence="2" type="ORF">URODEC1_LOCUS88817</name>
</gene>